<evidence type="ECO:0000313" key="3">
    <source>
        <dbReference type="Proteomes" id="UP000606786"/>
    </source>
</evidence>
<keyword evidence="3" id="KW-1185">Reference proteome</keyword>
<dbReference type="Proteomes" id="UP000606786">
    <property type="component" value="Unassembled WGS sequence"/>
</dbReference>
<accession>A0A811TYX1</accession>
<feature type="compositionally biased region" description="Polar residues" evidence="1">
    <location>
        <begin position="14"/>
        <end position="41"/>
    </location>
</feature>
<evidence type="ECO:0000256" key="1">
    <source>
        <dbReference type="SAM" id="MobiDB-lite"/>
    </source>
</evidence>
<reference evidence="2" key="1">
    <citation type="submission" date="2020-11" db="EMBL/GenBank/DDBJ databases">
        <authorList>
            <person name="Whitehead M."/>
        </authorList>
    </citation>
    <scope>NUCLEOTIDE SEQUENCE</scope>
    <source>
        <strain evidence="2">EGII</strain>
    </source>
</reference>
<dbReference type="EMBL" id="CAJHJT010000001">
    <property type="protein sequence ID" value="CAD6992054.1"/>
    <property type="molecule type" value="Genomic_DNA"/>
</dbReference>
<proteinExistence type="predicted"/>
<evidence type="ECO:0000313" key="2">
    <source>
        <dbReference type="EMBL" id="CAD6992054.1"/>
    </source>
</evidence>
<name>A0A811TYX1_CERCA</name>
<dbReference type="AlphaFoldDB" id="A0A811TYX1"/>
<comment type="caution">
    <text evidence="2">The sequence shown here is derived from an EMBL/GenBank/DDBJ whole genome shotgun (WGS) entry which is preliminary data.</text>
</comment>
<protein>
    <submittedName>
        <fullName evidence="2">(Mediterranean fruit fly) hypothetical protein</fullName>
    </submittedName>
</protein>
<feature type="non-terminal residue" evidence="2">
    <location>
        <position position="1"/>
    </location>
</feature>
<organism evidence="2 3">
    <name type="scientific">Ceratitis capitata</name>
    <name type="common">Mediterranean fruit fly</name>
    <name type="synonym">Tephritis capitata</name>
    <dbReference type="NCBI Taxonomy" id="7213"/>
    <lineage>
        <taxon>Eukaryota</taxon>
        <taxon>Metazoa</taxon>
        <taxon>Ecdysozoa</taxon>
        <taxon>Arthropoda</taxon>
        <taxon>Hexapoda</taxon>
        <taxon>Insecta</taxon>
        <taxon>Pterygota</taxon>
        <taxon>Neoptera</taxon>
        <taxon>Endopterygota</taxon>
        <taxon>Diptera</taxon>
        <taxon>Brachycera</taxon>
        <taxon>Muscomorpha</taxon>
        <taxon>Tephritoidea</taxon>
        <taxon>Tephritidae</taxon>
        <taxon>Ceratitis</taxon>
        <taxon>Ceratitis</taxon>
    </lineage>
</organism>
<feature type="region of interest" description="Disordered" evidence="1">
    <location>
        <begin position="1"/>
        <end position="41"/>
    </location>
</feature>
<sequence length="62" mass="7014">KGINTTKKCKRKQTMTTVTNQRTRNAGDQIQQASKTEQQVQRTVEEYYQTASRASTTSKTSS</sequence>
<gene>
    <name evidence="2" type="ORF">CCAP1982_LOCUS935</name>
</gene>